<feature type="transmembrane region" description="Helical" evidence="1">
    <location>
        <begin position="53"/>
        <end position="76"/>
    </location>
</feature>
<evidence type="ECO:0000256" key="1">
    <source>
        <dbReference type="SAM" id="Phobius"/>
    </source>
</evidence>
<evidence type="ECO:0000313" key="2">
    <source>
        <dbReference type="EMBL" id="QDT89190.1"/>
    </source>
</evidence>
<accession>A0A517V860</accession>
<proteinExistence type="predicted"/>
<name>A0A517V860_9PLAN</name>
<evidence type="ECO:0000313" key="3">
    <source>
        <dbReference type="Proteomes" id="UP000316855"/>
    </source>
</evidence>
<feature type="transmembrane region" description="Helical" evidence="1">
    <location>
        <begin position="113"/>
        <end position="133"/>
    </location>
</feature>
<keyword evidence="3" id="KW-1185">Reference proteome</keyword>
<sequence>MNFHDTQFLSRISADLIVVIHFAFVMFVLLGQVLITIGAFVGWNWIRNFKFRIIHLASILFVVIESVAGIICPLTTLEKWLRKQAGETSYQGDFIANWVHEVLFIDKGTVEPWVFTACYSLFGLIVLLAFFFAPPRRISKAPTAEEV</sequence>
<keyword evidence="1" id="KW-0812">Transmembrane</keyword>
<gene>
    <name evidence="2" type="ORF">Pan161_08170</name>
</gene>
<dbReference type="EMBL" id="CP036343">
    <property type="protein sequence ID" value="QDT89190.1"/>
    <property type="molecule type" value="Genomic_DNA"/>
</dbReference>
<evidence type="ECO:0008006" key="4">
    <source>
        <dbReference type="Google" id="ProtNLM"/>
    </source>
</evidence>
<dbReference type="RefSeq" id="WP_145224282.1">
    <property type="nucleotide sequence ID" value="NZ_CP036343.1"/>
</dbReference>
<dbReference type="Proteomes" id="UP000316855">
    <property type="component" value="Chromosome"/>
</dbReference>
<keyword evidence="1" id="KW-1133">Transmembrane helix</keyword>
<feature type="transmembrane region" description="Helical" evidence="1">
    <location>
        <begin position="16"/>
        <end position="41"/>
    </location>
</feature>
<dbReference type="OrthoDB" id="370375at2"/>
<protein>
    <recommendedName>
        <fullName evidence="4">DUF2784 domain-containing protein</fullName>
    </recommendedName>
</protein>
<organism evidence="2 3">
    <name type="scientific">Gimesia algae</name>
    <dbReference type="NCBI Taxonomy" id="2527971"/>
    <lineage>
        <taxon>Bacteria</taxon>
        <taxon>Pseudomonadati</taxon>
        <taxon>Planctomycetota</taxon>
        <taxon>Planctomycetia</taxon>
        <taxon>Planctomycetales</taxon>
        <taxon>Planctomycetaceae</taxon>
        <taxon>Gimesia</taxon>
    </lineage>
</organism>
<dbReference type="InterPro" id="IPR021218">
    <property type="entry name" value="DUF2784"/>
</dbReference>
<dbReference type="KEGG" id="gax:Pan161_08170"/>
<dbReference type="Pfam" id="PF10861">
    <property type="entry name" value="DUF2784"/>
    <property type="match status" value="1"/>
</dbReference>
<reference evidence="2 3" key="1">
    <citation type="submission" date="2019-02" db="EMBL/GenBank/DDBJ databases">
        <title>Deep-cultivation of Planctomycetes and their phenomic and genomic characterization uncovers novel biology.</title>
        <authorList>
            <person name="Wiegand S."/>
            <person name="Jogler M."/>
            <person name="Boedeker C."/>
            <person name="Pinto D."/>
            <person name="Vollmers J."/>
            <person name="Rivas-Marin E."/>
            <person name="Kohn T."/>
            <person name="Peeters S.H."/>
            <person name="Heuer A."/>
            <person name="Rast P."/>
            <person name="Oberbeckmann S."/>
            <person name="Bunk B."/>
            <person name="Jeske O."/>
            <person name="Meyerdierks A."/>
            <person name="Storesund J.E."/>
            <person name="Kallscheuer N."/>
            <person name="Luecker S."/>
            <person name="Lage O.M."/>
            <person name="Pohl T."/>
            <person name="Merkel B.J."/>
            <person name="Hornburger P."/>
            <person name="Mueller R.-W."/>
            <person name="Bruemmer F."/>
            <person name="Labrenz M."/>
            <person name="Spormann A.M."/>
            <person name="Op den Camp H."/>
            <person name="Overmann J."/>
            <person name="Amann R."/>
            <person name="Jetten M.S.M."/>
            <person name="Mascher T."/>
            <person name="Medema M.H."/>
            <person name="Devos D.P."/>
            <person name="Kaster A.-K."/>
            <person name="Ovreas L."/>
            <person name="Rohde M."/>
            <person name="Galperin M.Y."/>
            <person name="Jogler C."/>
        </authorList>
    </citation>
    <scope>NUCLEOTIDE SEQUENCE [LARGE SCALE GENOMIC DNA]</scope>
    <source>
        <strain evidence="2 3">Pan161</strain>
    </source>
</reference>
<keyword evidence="1" id="KW-0472">Membrane</keyword>
<dbReference type="AlphaFoldDB" id="A0A517V860"/>